<feature type="transmembrane region" description="Helical" evidence="8">
    <location>
        <begin position="433"/>
        <end position="451"/>
    </location>
</feature>
<dbReference type="PROSITE" id="PS00217">
    <property type="entry name" value="SUGAR_TRANSPORT_2"/>
    <property type="match status" value="1"/>
</dbReference>
<comment type="similarity">
    <text evidence="7">Belongs to the major facilitator superfamily. Sugar transporter (TC 2.A.1.1) family. Trehalose transporter subfamily.</text>
</comment>
<dbReference type="SUPFAM" id="SSF103473">
    <property type="entry name" value="MFS general substrate transporter"/>
    <property type="match status" value="1"/>
</dbReference>
<feature type="transmembrane region" description="Helical" evidence="8">
    <location>
        <begin position="73"/>
        <end position="95"/>
    </location>
</feature>
<dbReference type="PANTHER" id="PTHR48021:SF1">
    <property type="entry name" value="GH07001P-RELATED"/>
    <property type="match status" value="1"/>
</dbReference>
<dbReference type="InterPro" id="IPR020846">
    <property type="entry name" value="MFS_dom"/>
</dbReference>
<feature type="transmembrane region" description="Helical" evidence="8">
    <location>
        <begin position="307"/>
        <end position="326"/>
    </location>
</feature>
<feature type="transmembrane region" description="Helical" evidence="8">
    <location>
        <begin position="126"/>
        <end position="149"/>
    </location>
</feature>
<evidence type="ECO:0000256" key="3">
    <source>
        <dbReference type="ARBA" id="ARBA00022692"/>
    </source>
</evidence>
<organism evidence="10">
    <name type="scientific">Anoplophora glabripennis</name>
    <name type="common">Asian longhorn beetle</name>
    <name type="synonym">Anoplophora nobilis</name>
    <dbReference type="NCBI Taxonomy" id="217634"/>
    <lineage>
        <taxon>Eukaryota</taxon>
        <taxon>Metazoa</taxon>
        <taxon>Ecdysozoa</taxon>
        <taxon>Arthropoda</taxon>
        <taxon>Hexapoda</taxon>
        <taxon>Insecta</taxon>
        <taxon>Pterygota</taxon>
        <taxon>Neoptera</taxon>
        <taxon>Endopterygota</taxon>
        <taxon>Coleoptera</taxon>
        <taxon>Polyphaga</taxon>
        <taxon>Cucujiformia</taxon>
        <taxon>Chrysomeloidea</taxon>
        <taxon>Cerambycidae</taxon>
        <taxon>Lamiinae</taxon>
        <taxon>Lamiini</taxon>
        <taxon>Anoplophora</taxon>
    </lineage>
</organism>
<feature type="transmembrane region" description="Helical" evidence="8">
    <location>
        <begin position="161"/>
        <end position="182"/>
    </location>
</feature>
<evidence type="ECO:0000256" key="1">
    <source>
        <dbReference type="ARBA" id="ARBA00004651"/>
    </source>
</evidence>
<reference evidence="10" key="1">
    <citation type="submission" date="2013-07" db="EMBL/GenBank/DDBJ databases">
        <title>Midgut Transcriptome Profiling of Anoplphora glabripennis, a Lignocellulose Degrading, Wood-Boring Cerambycid.</title>
        <authorList>
            <person name="Scully E.D."/>
            <person name="Hoover K."/>
            <person name="Carlson J.E."/>
            <person name="Tien M."/>
            <person name="Geib S.M."/>
        </authorList>
    </citation>
    <scope>NUCLEOTIDE SEQUENCE</scope>
</reference>
<evidence type="ECO:0000256" key="2">
    <source>
        <dbReference type="ARBA" id="ARBA00022475"/>
    </source>
</evidence>
<dbReference type="GO" id="GO:0005886">
    <property type="term" value="C:plasma membrane"/>
    <property type="evidence" value="ECO:0007669"/>
    <property type="project" value="UniProtKB-SubCell"/>
</dbReference>
<protein>
    <submittedName>
        <fullName evidence="10">Facilitated trehalose transporter</fullName>
    </submittedName>
</protein>
<keyword evidence="5 8" id="KW-0472">Membrane</keyword>
<dbReference type="InterPro" id="IPR036259">
    <property type="entry name" value="MFS_trans_sf"/>
</dbReference>
<dbReference type="InterPro" id="IPR005828">
    <property type="entry name" value="MFS_sugar_transport-like"/>
</dbReference>
<dbReference type="InterPro" id="IPR005829">
    <property type="entry name" value="Sugar_transporter_CS"/>
</dbReference>
<feature type="transmembrane region" description="Helical" evidence="8">
    <location>
        <begin position="102"/>
        <end position="120"/>
    </location>
</feature>
<evidence type="ECO:0000256" key="5">
    <source>
        <dbReference type="ARBA" id="ARBA00023136"/>
    </source>
</evidence>
<keyword evidence="4 8" id="KW-1133">Transmembrane helix</keyword>
<name>V5H5D3_ANOGL</name>
<evidence type="ECO:0000313" key="10">
    <source>
        <dbReference type="EMBL" id="JAB68008.1"/>
    </source>
</evidence>
<sequence length="467" mass="51464">MVVYLFILFKMEKLEKEGKEDKNDMGNWTLQYVAAASASLANFSTGIVFGWPSQISDELMQGKLDFPINSDDLGWICSSSSIGAALLALFIGSLCDKIGRKITMLLLIGVFEIGWVLIILSNSVWMLILGRFMTGMAGGSYCVTVSMYIGEIARKEVRGVLGSLVQFMISCGILFTNVAGAYLSIRSLSIACAALPILFGFAFFSMPETPFYLLRKGRIEESKESLRKFLGKHYVDTEYEDLRLHLKCDTSEKQSTVSVFKKRSVKKACVLGVGLALVKVLTGIDSVTSYLSHIFGKTDIELGAQNASIIFAVFEVFSVVPQALLVDRLGRKVLLVVTQIVMGLCLGVTALSIAIESENAVVQYIPVVALCLFVVGFSVGIGPIGWIITAEIFEEKIKGRAMSVCTFLIWILAFVSVKLFVVFEDLWNISVPLYVYSVISLAGAFFILFYVPETKNKSFEEIEKELS</sequence>
<dbReference type="InterPro" id="IPR050549">
    <property type="entry name" value="MFS_Trehalose_Transporter"/>
</dbReference>
<proteinExistence type="inferred from homology"/>
<dbReference type="EMBL" id="GALX01000458">
    <property type="protein sequence ID" value="JAB68008.1"/>
    <property type="molecule type" value="Transcribed_RNA"/>
</dbReference>
<evidence type="ECO:0000256" key="7">
    <source>
        <dbReference type="ARBA" id="ARBA00024348"/>
    </source>
</evidence>
<dbReference type="PROSITE" id="PS50850">
    <property type="entry name" value="MFS"/>
    <property type="match status" value="1"/>
</dbReference>
<dbReference type="FunFam" id="1.20.1250.20:FF:000055">
    <property type="entry name" value="Facilitated trehalose transporter Tret1-2 homolog"/>
    <property type="match status" value="1"/>
</dbReference>
<keyword evidence="3 8" id="KW-0812">Transmembrane</keyword>
<dbReference type="Gene3D" id="1.20.1250.20">
    <property type="entry name" value="MFS general substrate transporter like domains"/>
    <property type="match status" value="1"/>
</dbReference>
<dbReference type="PRINTS" id="PR00171">
    <property type="entry name" value="SUGRTRNSPORT"/>
</dbReference>
<accession>V5H5D3</accession>
<dbReference type="AlphaFoldDB" id="V5H5D3"/>
<evidence type="ECO:0000256" key="8">
    <source>
        <dbReference type="SAM" id="Phobius"/>
    </source>
</evidence>
<dbReference type="PANTHER" id="PTHR48021">
    <property type="match status" value="1"/>
</dbReference>
<keyword evidence="2" id="KW-1003">Cell membrane</keyword>
<feature type="transmembrane region" description="Helical" evidence="8">
    <location>
        <begin position="268"/>
        <end position="287"/>
    </location>
</feature>
<evidence type="ECO:0000256" key="4">
    <source>
        <dbReference type="ARBA" id="ARBA00022989"/>
    </source>
</evidence>
<feature type="transmembrane region" description="Helical" evidence="8">
    <location>
        <begin position="361"/>
        <end position="389"/>
    </location>
</feature>
<evidence type="ECO:0000256" key="6">
    <source>
        <dbReference type="ARBA" id="ARBA00023180"/>
    </source>
</evidence>
<feature type="transmembrane region" description="Helical" evidence="8">
    <location>
        <begin position="188"/>
        <end position="206"/>
    </location>
</feature>
<evidence type="ECO:0000259" key="9">
    <source>
        <dbReference type="PROSITE" id="PS50850"/>
    </source>
</evidence>
<feature type="transmembrane region" description="Helical" evidence="8">
    <location>
        <begin position="32"/>
        <end position="53"/>
    </location>
</feature>
<gene>
    <name evidence="10" type="primary">TRET1</name>
</gene>
<feature type="transmembrane region" description="Helical" evidence="8">
    <location>
        <begin position="333"/>
        <end position="355"/>
    </location>
</feature>
<dbReference type="GO" id="GO:0022857">
    <property type="term" value="F:transmembrane transporter activity"/>
    <property type="evidence" value="ECO:0007669"/>
    <property type="project" value="InterPro"/>
</dbReference>
<feature type="domain" description="Major facilitator superfamily (MFS) profile" evidence="9">
    <location>
        <begin position="30"/>
        <end position="455"/>
    </location>
</feature>
<feature type="transmembrane region" description="Helical" evidence="8">
    <location>
        <begin position="401"/>
        <end position="421"/>
    </location>
</feature>
<dbReference type="Pfam" id="PF00083">
    <property type="entry name" value="Sugar_tr"/>
    <property type="match status" value="1"/>
</dbReference>
<keyword evidence="6" id="KW-0325">Glycoprotein</keyword>
<dbReference type="InterPro" id="IPR003663">
    <property type="entry name" value="Sugar/inositol_transpt"/>
</dbReference>
<comment type="subcellular location">
    <subcellularLocation>
        <location evidence="1">Cell membrane</location>
        <topology evidence="1">Multi-pass membrane protein</topology>
    </subcellularLocation>
</comment>
<dbReference type="OrthoDB" id="6612291at2759"/>